<reference evidence="3" key="1">
    <citation type="submission" date="2020-08" db="EMBL/GenBank/DDBJ databases">
        <title>Whole genome shotgun sequence of Polymorphospora rubra NBRC 101157.</title>
        <authorList>
            <person name="Komaki H."/>
            <person name="Tamura T."/>
        </authorList>
    </citation>
    <scope>NUCLEOTIDE SEQUENCE</scope>
    <source>
        <strain evidence="3">NBRC 101157</strain>
    </source>
</reference>
<keyword evidence="1" id="KW-0472">Membrane</keyword>
<feature type="transmembrane region" description="Helical" evidence="1">
    <location>
        <begin position="314"/>
        <end position="332"/>
    </location>
</feature>
<dbReference type="Proteomes" id="UP000680866">
    <property type="component" value="Chromosome"/>
</dbReference>
<keyword evidence="2" id="KW-0732">Signal</keyword>
<feature type="signal peptide" evidence="2">
    <location>
        <begin position="1"/>
        <end position="17"/>
    </location>
</feature>
<accession>A0A810N0S8</accession>
<dbReference type="EMBL" id="AP023359">
    <property type="protein sequence ID" value="BCJ67012.1"/>
    <property type="molecule type" value="Genomic_DNA"/>
</dbReference>
<proteinExistence type="predicted"/>
<organism evidence="3 4">
    <name type="scientific">Polymorphospora rubra</name>
    <dbReference type="NCBI Taxonomy" id="338584"/>
    <lineage>
        <taxon>Bacteria</taxon>
        <taxon>Bacillati</taxon>
        <taxon>Actinomycetota</taxon>
        <taxon>Actinomycetes</taxon>
        <taxon>Micromonosporales</taxon>
        <taxon>Micromonosporaceae</taxon>
        <taxon>Polymorphospora</taxon>
    </lineage>
</organism>
<name>A0A810N0S8_9ACTN</name>
<keyword evidence="4" id="KW-1185">Reference proteome</keyword>
<gene>
    <name evidence="3" type="ORF">Prubr_40330</name>
</gene>
<evidence type="ECO:0000313" key="4">
    <source>
        <dbReference type="Proteomes" id="UP000680866"/>
    </source>
</evidence>
<evidence type="ECO:0000313" key="3">
    <source>
        <dbReference type="EMBL" id="BCJ67012.1"/>
    </source>
</evidence>
<feature type="chain" id="PRO_5032995703" evidence="2">
    <location>
        <begin position="18"/>
        <end position="1030"/>
    </location>
</feature>
<dbReference type="KEGG" id="pry:Prubr_40330"/>
<keyword evidence="1" id="KW-0812">Transmembrane</keyword>
<feature type="transmembrane region" description="Helical" evidence="1">
    <location>
        <begin position="339"/>
        <end position="361"/>
    </location>
</feature>
<evidence type="ECO:0000256" key="2">
    <source>
        <dbReference type="SAM" id="SignalP"/>
    </source>
</evidence>
<keyword evidence="1" id="KW-1133">Transmembrane helix</keyword>
<protein>
    <submittedName>
        <fullName evidence="3">Uncharacterized protein</fullName>
    </submittedName>
</protein>
<evidence type="ECO:0000256" key="1">
    <source>
        <dbReference type="SAM" id="Phobius"/>
    </source>
</evidence>
<sequence>MTLCAALVLGLAAPARAADPVAYDEPGTHDALFAAAVGVRSTGTAGLVDTVVAAELLDWRGRNPAASRPEIQQHLTATTTAVTQAVRTDDESPAKLLQLAAAMARLADTDGAYLGGPTVGAVLRSTTGEELAGIVPPIEQVRTGTQEHVWDILFRGAHTQVWRTFHRHGAADADLAAVWNGAYGNRLGVVLGATATALAALPELAGHLDLAAITAKRGDKEAYEAVVRAQLDAVLAELKARAETTVTAVVAASDKFPVDGPNKPTSTDEAAAKAAAEANKKALEGLGQAVSVLSFLAGLVDKPFGKQIETIGKAVVGAVSAISTYVTTISAATMTAASLALASITLVGGLVGAAMLLLPLFTGSGGADSAVSQQIAQLRDQVTRLAAGLDKRFDRIEKMLGAMYDGLTAQLTALARENVEVKAQLTVIAGQLLVLDQRVDALALASQAAFEEVAQKPLKTTIDRYVHREARGVPAIGSYDVYFDEADSPTRTFAVDDARRAPYVVPVGAPLTDPVATVDLHLPSGSIDYLARWAGQRGIALTPAPGDQPAAEVANPAAWLLGARANLIIALQNPMYAGQLAATETETTIAAGDAVNRRVRQFSAPAADGDTNALFKTLLADYASALAGWSTALAEVGRAVRWVETDRDYDMWGSPDQAVPAGGRVADVATMPYCENNGRAVSTPTNVNRSALPNVYHLGNYGMPPGHRPELRSCLEASYENLRTTTGPRFEITSGTLKLVTRQQAKWGGGQWRDVRTVTWRTGLSEICSWTVRDPMPTGYCHEPDHFVTKNWTSTYRSKLETVGTVVDDPAVLEEARVKVRAMLTGKQKYFYRVAALGTGTERPPAGSWSPSQQLWDAGHKVTDAVRMLQIFSELGWASALERDDLMNAQLFGDRALPADFGLPRSQNSHDPGSQYLRNAFHRAVANYAPCQQYLDWDPCQGDLTGHDPRYNQERFGPECALSTAAGRPIDPLGSCVFQAAQAGAATLAERYRDWSGRVRGGTHREGLPAVTTVVDLLRATNEHVHTATN</sequence>
<dbReference type="AlphaFoldDB" id="A0A810N0S8"/>
<dbReference type="RefSeq" id="WP_212816408.1">
    <property type="nucleotide sequence ID" value="NZ_AP023359.1"/>
</dbReference>